<organism evidence="2 3">
    <name type="scientific">Paenibacillus hexagrammi</name>
    <dbReference type="NCBI Taxonomy" id="2908839"/>
    <lineage>
        <taxon>Bacteria</taxon>
        <taxon>Bacillati</taxon>
        <taxon>Bacillota</taxon>
        <taxon>Bacilli</taxon>
        <taxon>Bacillales</taxon>
        <taxon>Paenibacillaceae</taxon>
        <taxon>Paenibacillus</taxon>
    </lineage>
</organism>
<gene>
    <name evidence="2" type="ORF">L0M14_13900</name>
</gene>
<dbReference type="InterPro" id="IPR011256">
    <property type="entry name" value="Reg_factor_effector_dom_sf"/>
</dbReference>
<dbReference type="PANTHER" id="PTHR40055">
    <property type="entry name" value="TRANSCRIPTIONAL REGULATOR YGIV-RELATED"/>
    <property type="match status" value="1"/>
</dbReference>
<dbReference type="Pfam" id="PF06445">
    <property type="entry name" value="GyrI-like"/>
    <property type="match status" value="1"/>
</dbReference>
<dbReference type="Gene3D" id="3.20.80.10">
    <property type="entry name" value="Regulatory factor, effector binding domain"/>
    <property type="match status" value="1"/>
</dbReference>
<evidence type="ECO:0000259" key="1">
    <source>
        <dbReference type="SMART" id="SM00871"/>
    </source>
</evidence>
<evidence type="ECO:0000313" key="3">
    <source>
        <dbReference type="Proteomes" id="UP001649230"/>
    </source>
</evidence>
<keyword evidence="3" id="KW-1185">Reference proteome</keyword>
<dbReference type="EMBL" id="CP090978">
    <property type="protein sequence ID" value="UJF36066.1"/>
    <property type="molecule type" value="Genomic_DNA"/>
</dbReference>
<proteinExistence type="predicted"/>
<dbReference type="InterPro" id="IPR010499">
    <property type="entry name" value="AraC_E-bd"/>
</dbReference>
<protein>
    <submittedName>
        <fullName evidence="2">GyrI-like domain-containing protein</fullName>
    </submittedName>
</protein>
<dbReference type="SUPFAM" id="SSF55136">
    <property type="entry name" value="Probable bacterial effector-binding domain"/>
    <property type="match status" value="1"/>
</dbReference>
<dbReference type="InterPro" id="IPR050908">
    <property type="entry name" value="SmbC-like"/>
</dbReference>
<reference evidence="2 3" key="1">
    <citation type="journal article" date="2024" name="Int. J. Syst. Evol. Microbiol.">
        <title>Paenibacillus hexagrammi sp. nov., a novel bacterium isolated from the gut content of Hexagrammos agrammus.</title>
        <authorList>
            <person name="Jung H.K."/>
            <person name="Kim D.G."/>
            <person name="Zin H."/>
            <person name="Park J."/>
            <person name="Jung H."/>
            <person name="Kim Y.O."/>
            <person name="Kong H.J."/>
            <person name="Kim J.W."/>
            <person name="Kim Y.S."/>
        </authorList>
    </citation>
    <scope>NUCLEOTIDE SEQUENCE [LARGE SCALE GENOMIC DNA]</scope>
    <source>
        <strain evidence="2 3">YPD9-1</strain>
    </source>
</reference>
<dbReference type="InterPro" id="IPR029442">
    <property type="entry name" value="GyrI-like"/>
</dbReference>
<dbReference type="PANTHER" id="PTHR40055:SF1">
    <property type="entry name" value="TRANSCRIPTIONAL REGULATOR YGIV-RELATED"/>
    <property type="match status" value="1"/>
</dbReference>
<feature type="domain" description="AraC effector-binding" evidence="1">
    <location>
        <begin position="1"/>
        <end position="149"/>
    </location>
</feature>
<dbReference type="Proteomes" id="UP001649230">
    <property type="component" value="Chromosome"/>
</dbReference>
<sequence>MNIRFETMPNYRIAYVRQCGPYGPEHARAMDQLKKWASSNHLLNESAILLGIPQDNPQITLPEKCRYDACIVLTNDVPADGSIHFGELPGGDYMIRTIPHTADAIQIAWSEIISAVHQQGYEIENKPLFERYSGEMLSTEKCELCVPVRPVSHT</sequence>
<evidence type="ECO:0000313" key="2">
    <source>
        <dbReference type="EMBL" id="UJF36066.1"/>
    </source>
</evidence>
<accession>A0ABY3SSD0</accession>
<name>A0ABY3SSD0_9BACL</name>
<dbReference type="RefSeq" id="WP_235122621.1">
    <property type="nucleotide sequence ID" value="NZ_CP090978.1"/>
</dbReference>
<dbReference type="SMART" id="SM00871">
    <property type="entry name" value="AraC_E_bind"/>
    <property type="match status" value="1"/>
</dbReference>